<proteinExistence type="inferred from homology"/>
<dbReference type="Pfam" id="PF00672">
    <property type="entry name" value="HAMP"/>
    <property type="match status" value="1"/>
</dbReference>
<dbReference type="SUPFAM" id="SSF58104">
    <property type="entry name" value="Methyl-accepting chemotaxis protein (MCP) signaling domain"/>
    <property type="match status" value="1"/>
</dbReference>
<dbReference type="Gene3D" id="1.10.287.950">
    <property type="entry name" value="Methyl-accepting chemotaxis protein"/>
    <property type="match status" value="1"/>
</dbReference>
<feature type="domain" description="HAMP" evidence="6">
    <location>
        <begin position="212"/>
        <end position="264"/>
    </location>
</feature>
<evidence type="ECO:0000256" key="2">
    <source>
        <dbReference type="ARBA" id="ARBA00029447"/>
    </source>
</evidence>
<comment type="caution">
    <text evidence="7">The sequence shown here is derived from an EMBL/GenBank/DDBJ whole genome shotgun (WGS) entry which is preliminary data.</text>
</comment>
<dbReference type="Proteomes" id="UP000237798">
    <property type="component" value="Unassembled WGS sequence"/>
</dbReference>
<dbReference type="InterPro" id="IPR004090">
    <property type="entry name" value="Chemotax_Me-accpt_rcpt"/>
</dbReference>
<dbReference type="Gene3D" id="6.10.340.10">
    <property type="match status" value="1"/>
</dbReference>
<keyword evidence="8" id="KW-1185">Reference proteome</keyword>
<sequence>MIYFKDLKLGTKLLTAFLTISLFIIIVGGVGIFNLGIINKESGELYNINLKNIENLNTFDTNSMKLRLEIINLVESRDKNNTKQTVATMKKLQNQNTTIINSYKNSNLTEEEKNTLNKLNGQRKDWLDICNNIINLMSSGKYDDAMILNKQAASYRNRLTGSIEQLIEVINNKAKNQYNIINNAFQMAIISTVALTLLGIITAICLGKKITSGIIKRINKILSFTDLMSKGDLSQSLKASVKDEIGDIATNLNRAKSSIRDLISDIQNSIEEMSASTEELSASTEEISSMMNSVNESTGNIAEGSQNLSSVTQQISTSSDKVMESVNSLLTDAEKTAETSSEIKKRAENIKEKASKSTKEADSIYEEKKTKIIEALKASSAVSQVKVMSDTIGDIAEQTNLLALNAAIESARAGEAGKGFSVVAEEIRKLAEQSSNTVESINKTVLSVENAFKNLSSSSSDILEYISDSVQPNYKLLMDTGVHYENDADFINTMSKHIDVSSKQMRDMLTQVNSAIENTVSTAEESAAGSQEILSSVEEVSKASADIASSSQSLASLSQDLAKNIGKFKL</sequence>
<keyword evidence="4" id="KW-0472">Membrane</keyword>
<dbReference type="GO" id="GO:0004888">
    <property type="term" value="F:transmembrane signaling receptor activity"/>
    <property type="evidence" value="ECO:0007669"/>
    <property type="project" value="InterPro"/>
</dbReference>
<dbReference type="GO" id="GO:0016020">
    <property type="term" value="C:membrane"/>
    <property type="evidence" value="ECO:0007669"/>
    <property type="project" value="InterPro"/>
</dbReference>
<dbReference type="PROSITE" id="PS50111">
    <property type="entry name" value="CHEMOTAXIS_TRANSDUC_2"/>
    <property type="match status" value="1"/>
</dbReference>
<comment type="similarity">
    <text evidence="2">Belongs to the methyl-accepting chemotaxis (MCP) protein family.</text>
</comment>
<evidence type="ECO:0000256" key="1">
    <source>
        <dbReference type="ARBA" id="ARBA00023224"/>
    </source>
</evidence>
<feature type="domain" description="Methyl-accepting transducer" evidence="5">
    <location>
        <begin position="283"/>
        <end position="534"/>
    </location>
</feature>
<dbReference type="AlphaFoldDB" id="A0A2T0BPB0"/>
<evidence type="ECO:0000259" key="5">
    <source>
        <dbReference type="PROSITE" id="PS50111"/>
    </source>
</evidence>
<organism evidence="7 8">
    <name type="scientific">Clostridium luticellarii</name>
    <dbReference type="NCBI Taxonomy" id="1691940"/>
    <lineage>
        <taxon>Bacteria</taxon>
        <taxon>Bacillati</taxon>
        <taxon>Bacillota</taxon>
        <taxon>Clostridia</taxon>
        <taxon>Eubacteriales</taxon>
        <taxon>Clostridiaceae</taxon>
        <taxon>Clostridium</taxon>
    </lineage>
</organism>
<dbReference type="EMBL" id="PVXP01000013">
    <property type="protein sequence ID" value="PRR85718.1"/>
    <property type="molecule type" value="Genomic_DNA"/>
</dbReference>
<dbReference type="CDD" id="cd06225">
    <property type="entry name" value="HAMP"/>
    <property type="match status" value="1"/>
</dbReference>
<dbReference type="SMART" id="SM00304">
    <property type="entry name" value="HAMP"/>
    <property type="match status" value="1"/>
</dbReference>
<dbReference type="PROSITE" id="PS50885">
    <property type="entry name" value="HAMP"/>
    <property type="match status" value="1"/>
</dbReference>
<evidence type="ECO:0000313" key="7">
    <source>
        <dbReference type="EMBL" id="PRR85718.1"/>
    </source>
</evidence>
<dbReference type="GO" id="GO:0007165">
    <property type="term" value="P:signal transduction"/>
    <property type="evidence" value="ECO:0007669"/>
    <property type="project" value="UniProtKB-KW"/>
</dbReference>
<keyword evidence="4" id="KW-0812">Transmembrane</keyword>
<name>A0A2T0BPB0_9CLOT</name>
<dbReference type="InterPro" id="IPR004089">
    <property type="entry name" value="MCPsignal_dom"/>
</dbReference>
<protein>
    <submittedName>
        <fullName evidence="7">Methyl-accepting chemotaxis protein 1</fullName>
    </submittedName>
</protein>
<dbReference type="PANTHER" id="PTHR32089">
    <property type="entry name" value="METHYL-ACCEPTING CHEMOTAXIS PROTEIN MCPB"/>
    <property type="match status" value="1"/>
</dbReference>
<evidence type="ECO:0000256" key="3">
    <source>
        <dbReference type="PROSITE-ProRule" id="PRU00284"/>
    </source>
</evidence>
<dbReference type="InterPro" id="IPR003660">
    <property type="entry name" value="HAMP_dom"/>
</dbReference>
<evidence type="ECO:0000259" key="6">
    <source>
        <dbReference type="PROSITE" id="PS50885"/>
    </source>
</evidence>
<dbReference type="RefSeq" id="WP_106008845.1">
    <property type="nucleotide sequence ID" value="NZ_PVXP01000013.1"/>
</dbReference>
<evidence type="ECO:0000256" key="4">
    <source>
        <dbReference type="SAM" id="Phobius"/>
    </source>
</evidence>
<feature type="transmembrane region" description="Helical" evidence="4">
    <location>
        <begin position="12"/>
        <end position="37"/>
    </location>
</feature>
<accession>A0A2T0BPB0</accession>
<gene>
    <name evidence="7" type="primary">mcp1_2</name>
    <name evidence="7" type="ORF">CLLU_13440</name>
</gene>
<evidence type="ECO:0000313" key="8">
    <source>
        <dbReference type="Proteomes" id="UP000237798"/>
    </source>
</evidence>
<keyword evidence="1 3" id="KW-0807">Transducer</keyword>
<dbReference type="Pfam" id="PF12729">
    <property type="entry name" value="4HB_MCP_1"/>
    <property type="match status" value="1"/>
</dbReference>
<reference evidence="7 8" key="1">
    <citation type="submission" date="2018-03" db="EMBL/GenBank/DDBJ databases">
        <title>Genome sequence of Clostridium luticellarii DSM 29923.</title>
        <authorList>
            <person name="Poehlein A."/>
            <person name="Daniel R."/>
        </authorList>
    </citation>
    <scope>NUCLEOTIDE SEQUENCE [LARGE SCALE GENOMIC DNA]</scope>
    <source>
        <strain evidence="7 8">DSM 29923</strain>
    </source>
</reference>
<dbReference type="InterPro" id="IPR024478">
    <property type="entry name" value="HlyB_4HB_MCP"/>
</dbReference>
<keyword evidence="4" id="KW-1133">Transmembrane helix</keyword>
<dbReference type="GO" id="GO:0006935">
    <property type="term" value="P:chemotaxis"/>
    <property type="evidence" value="ECO:0007669"/>
    <property type="project" value="InterPro"/>
</dbReference>
<dbReference type="OrthoDB" id="1887545at2"/>
<dbReference type="PRINTS" id="PR00260">
    <property type="entry name" value="CHEMTRNSDUCR"/>
</dbReference>
<dbReference type="Pfam" id="PF00015">
    <property type="entry name" value="MCPsignal"/>
    <property type="match status" value="1"/>
</dbReference>
<dbReference type="PANTHER" id="PTHR32089:SF112">
    <property type="entry name" value="LYSOZYME-LIKE PROTEIN-RELATED"/>
    <property type="match status" value="1"/>
</dbReference>
<feature type="transmembrane region" description="Helical" evidence="4">
    <location>
        <begin position="184"/>
        <end position="207"/>
    </location>
</feature>
<dbReference type="SMART" id="SM00283">
    <property type="entry name" value="MA"/>
    <property type="match status" value="1"/>
</dbReference>